<dbReference type="RefSeq" id="XP_053022040.1">
    <property type="nucleotide sequence ID" value="XM_053170795.1"/>
</dbReference>
<dbReference type="EMBL" id="CP110427">
    <property type="protein sequence ID" value="WAQ86485.1"/>
    <property type="molecule type" value="Genomic_DNA"/>
</dbReference>
<name>A0ABY7CN44_9BASI</name>
<evidence type="ECO:0000313" key="2">
    <source>
        <dbReference type="Proteomes" id="UP001164743"/>
    </source>
</evidence>
<gene>
    <name evidence="1" type="ORF">PtA15_7A211</name>
</gene>
<proteinExistence type="predicted"/>
<keyword evidence="2" id="KW-1185">Reference proteome</keyword>
<accession>A0ABY7CN44</accession>
<dbReference type="GeneID" id="77811690"/>
<organism evidence="1 2">
    <name type="scientific">Puccinia triticina</name>
    <dbReference type="NCBI Taxonomy" id="208348"/>
    <lineage>
        <taxon>Eukaryota</taxon>
        <taxon>Fungi</taxon>
        <taxon>Dikarya</taxon>
        <taxon>Basidiomycota</taxon>
        <taxon>Pucciniomycotina</taxon>
        <taxon>Pucciniomycetes</taxon>
        <taxon>Pucciniales</taxon>
        <taxon>Pucciniaceae</taxon>
        <taxon>Puccinia</taxon>
    </lineage>
</organism>
<evidence type="ECO:0000313" key="1">
    <source>
        <dbReference type="EMBL" id="WAQ86485.1"/>
    </source>
</evidence>
<protein>
    <submittedName>
        <fullName evidence="1">Uncharacterized protein</fullName>
    </submittedName>
</protein>
<sequence>MLYPSFLYLACQDPRSRDSKRPSLEFNPRRIWCLLAPTTEAILKPEGPRSIRCKPQPYLSWDGDHLTYPKLASLNRFHLNRLGIPSASGHVIGPEVHGIYRCRPARSSQTPGHLTCLRTGTISTPLLTQPSSSLVICPAQTLPWAASPTSNPLGLFQVTTVVTADQSSNAN</sequence>
<reference evidence="1" key="1">
    <citation type="submission" date="2022-10" db="EMBL/GenBank/DDBJ databases">
        <title>Puccinia triticina Genome sequencing and assembly.</title>
        <authorList>
            <person name="Li C."/>
        </authorList>
    </citation>
    <scope>NUCLEOTIDE SEQUENCE</scope>
    <source>
        <strain evidence="1">Pt15</strain>
    </source>
</reference>
<dbReference type="Proteomes" id="UP001164743">
    <property type="component" value="Chromosome 7A"/>
</dbReference>